<keyword evidence="3" id="KW-0698">rRNA processing</keyword>
<dbReference type="InterPro" id="IPR047182">
    <property type="entry name" value="MRM1"/>
</dbReference>
<feature type="compositionally biased region" description="Basic and acidic residues" evidence="11">
    <location>
        <begin position="73"/>
        <end position="83"/>
    </location>
</feature>
<evidence type="ECO:0000256" key="1">
    <source>
        <dbReference type="ARBA" id="ARBA00004173"/>
    </source>
</evidence>
<evidence type="ECO:0000256" key="2">
    <source>
        <dbReference type="ARBA" id="ARBA00007228"/>
    </source>
</evidence>
<dbReference type="Gene3D" id="3.40.1280.10">
    <property type="match status" value="1"/>
</dbReference>
<feature type="compositionally biased region" description="Basic and acidic residues" evidence="11">
    <location>
        <begin position="105"/>
        <end position="127"/>
    </location>
</feature>
<dbReference type="CDD" id="cd18105">
    <property type="entry name" value="SpoU-like_MRM1"/>
    <property type="match status" value="1"/>
</dbReference>
<feature type="compositionally biased region" description="Polar residues" evidence="11">
    <location>
        <begin position="266"/>
        <end position="290"/>
    </location>
</feature>
<comment type="caution">
    <text evidence="13">The sequence shown here is derived from an EMBL/GenBank/DDBJ whole genome shotgun (WGS) entry which is preliminary data.</text>
</comment>
<evidence type="ECO:0000256" key="10">
    <source>
        <dbReference type="SAM" id="Coils"/>
    </source>
</evidence>
<dbReference type="Pfam" id="PF00588">
    <property type="entry name" value="SpoU_methylase"/>
    <property type="match status" value="1"/>
</dbReference>
<evidence type="ECO:0000256" key="5">
    <source>
        <dbReference type="ARBA" id="ARBA00022679"/>
    </source>
</evidence>
<dbReference type="SUPFAM" id="SSF55315">
    <property type="entry name" value="L30e-like"/>
    <property type="match status" value="1"/>
</dbReference>
<dbReference type="SMART" id="SM00967">
    <property type="entry name" value="SpoU_sub_bind"/>
    <property type="match status" value="1"/>
</dbReference>
<feature type="domain" description="RNA 2-O ribose methyltransferase substrate binding" evidence="12">
    <location>
        <begin position="313"/>
        <end position="397"/>
    </location>
</feature>
<dbReference type="InterPro" id="IPR013123">
    <property type="entry name" value="SpoU_subst-bd"/>
</dbReference>
<feature type="region of interest" description="Disordered" evidence="11">
    <location>
        <begin position="638"/>
        <end position="667"/>
    </location>
</feature>
<accession>A0A0B1PHU0</accession>
<keyword evidence="6" id="KW-0949">S-adenosyl-L-methionine</keyword>
<comment type="similarity">
    <text evidence="2">Belongs to the class IV-like SAM-binding methyltransferase superfamily. RNA methyltransferase TrmH family.</text>
</comment>
<name>A0A0B1PHU0_UNCNE</name>
<dbReference type="Proteomes" id="UP000030854">
    <property type="component" value="Unassembled WGS sequence"/>
</dbReference>
<dbReference type="GO" id="GO:0005739">
    <property type="term" value="C:mitochondrion"/>
    <property type="evidence" value="ECO:0007669"/>
    <property type="project" value="UniProtKB-SubCell"/>
</dbReference>
<dbReference type="InterPro" id="IPR004441">
    <property type="entry name" value="rRNA_MeTrfase_TrmH"/>
</dbReference>
<evidence type="ECO:0000256" key="4">
    <source>
        <dbReference type="ARBA" id="ARBA00022603"/>
    </source>
</evidence>
<dbReference type="NCBIfam" id="TIGR00186">
    <property type="entry name" value="rRNA_methyl_3"/>
    <property type="match status" value="1"/>
</dbReference>
<evidence type="ECO:0000256" key="9">
    <source>
        <dbReference type="ARBA" id="ARBA00034881"/>
    </source>
</evidence>
<dbReference type="PANTHER" id="PTHR46103">
    <property type="entry name" value="RRNA METHYLTRANSFERASE 1, MITOCHONDRIAL"/>
    <property type="match status" value="1"/>
</dbReference>
<feature type="region of interest" description="Disordered" evidence="11">
    <location>
        <begin position="250"/>
        <end position="290"/>
    </location>
</feature>
<organism evidence="13 14">
    <name type="scientific">Uncinula necator</name>
    <name type="common">Grape powdery mildew</name>
    <dbReference type="NCBI Taxonomy" id="52586"/>
    <lineage>
        <taxon>Eukaryota</taxon>
        <taxon>Fungi</taxon>
        <taxon>Dikarya</taxon>
        <taxon>Ascomycota</taxon>
        <taxon>Pezizomycotina</taxon>
        <taxon>Leotiomycetes</taxon>
        <taxon>Erysiphales</taxon>
        <taxon>Erysiphaceae</taxon>
        <taxon>Erysiphe</taxon>
    </lineage>
</organism>
<evidence type="ECO:0000313" key="14">
    <source>
        <dbReference type="Proteomes" id="UP000030854"/>
    </source>
</evidence>
<keyword evidence="14" id="KW-1185">Reference proteome</keyword>
<dbReference type="InterPro" id="IPR001537">
    <property type="entry name" value="SpoU_MeTrfase"/>
</dbReference>
<dbReference type="PANTHER" id="PTHR46103:SF1">
    <property type="entry name" value="RRNA METHYLTRANSFERASE 1, MITOCHONDRIAL"/>
    <property type="match status" value="1"/>
</dbReference>
<keyword evidence="5 13" id="KW-0808">Transferase</keyword>
<dbReference type="InterPro" id="IPR029028">
    <property type="entry name" value="Alpha/beta_knot_MTases"/>
</dbReference>
<dbReference type="Pfam" id="PF08032">
    <property type="entry name" value="SpoU_sub_bind"/>
    <property type="match status" value="1"/>
</dbReference>
<evidence type="ECO:0000256" key="11">
    <source>
        <dbReference type="SAM" id="MobiDB-lite"/>
    </source>
</evidence>
<evidence type="ECO:0000256" key="8">
    <source>
        <dbReference type="ARBA" id="ARBA00023128"/>
    </source>
</evidence>
<reference evidence="13 14" key="1">
    <citation type="journal article" date="2014" name="BMC Genomics">
        <title>Adaptive genomic structural variation in the grape powdery mildew pathogen, Erysiphe necator.</title>
        <authorList>
            <person name="Jones L."/>
            <person name="Riaz S."/>
            <person name="Morales-Cruz A."/>
            <person name="Amrine K.C."/>
            <person name="McGuire B."/>
            <person name="Gubler W.D."/>
            <person name="Walker M.A."/>
            <person name="Cantu D."/>
        </authorList>
    </citation>
    <scope>NUCLEOTIDE SEQUENCE [LARGE SCALE GENOMIC DNA]</scope>
    <source>
        <strain evidence="14">c</strain>
    </source>
</reference>
<dbReference type="InterPro" id="IPR029064">
    <property type="entry name" value="Ribosomal_eL30-like_sf"/>
</dbReference>
<sequence>MYCLRPMAVAMMYMENLFALQTRKSRTMRNFGYKIGIKLPATHHYHIGTATNVHKAIRRGLLKSRGIAFRGKSKPDPDDPRELYKKKHSLPNFNDMPRRKSKYHYSHDKFKSAGREPPWETQMRGDRTFSPGDQSTERPYNIRKLSQPWLANLRQTKNLRESMKNDMENEMDHETQEIMRKKNGITSRPSNRPIFSYQNKLQDNDLESKPLINRKARRAIQFGKDKSFIGPDPKRDYKYKSSFKGMDAKYNPNATLEHTERASRKISPTNSRDFSPFSRQTGPSDMSDQNYTRTEKFKNFPLNVPYTTSASEFLYGTSVIESILNSKQPRRVIYKLYIYSGMNREDIGKDKYFQSLAEAKGIKVEKVSNHGIRLLDKMSNGRPHNGFILEVSPLPRLPVQSLGSVKRTADAIGIKNEGFDVQIDYQSREEAAINGTSNFIKIQKSLQGKWPLVLLLDHIVDPGNLGGIIRTASFFGISAIAISTRNCAAITPTVSKASAGASESTVLLSVQNSIDFVIESKKAGWHVYAAVAPPMSNSPVAFTSHRSLSLSDEKNLDKLPQAPSIIMMGSEGNGLRRALQNKADYEVYVPGNRDSAIDSLNVSVATGIICHMFSRRSQNIKFSNTLSETGTSLDLVLSNKLGDPETPGTQQKQENTDPENQDQSTLF</sequence>
<dbReference type="FunFam" id="3.30.1330.30:FF:000035">
    <property type="entry name" value="TrmH family RNA methyltransferase"/>
    <property type="match status" value="1"/>
</dbReference>
<feature type="coiled-coil region" evidence="10">
    <location>
        <begin position="150"/>
        <end position="184"/>
    </location>
</feature>
<dbReference type="STRING" id="52586.A0A0B1PHU0"/>
<gene>
    <name evidence="13" type="ORF">EV44_g1361</name>
</gene>
<dbReference type="SUPFAM" id="SSF75217">
    <property type="entry name" value="alpha/beta knot"/>
    <property type="match status" value="1"/>
</dbReference>
<comment type="subcellular location">
    <subcellularLocation>
        <location evidence="1">Mitochondrion</location>
    </subcellularLocation>
</comment>
<feature type="region of interest" description="Disordered" evidence="11">
    <location>
        <begin position="68"/>
        <end position="139"/>
    </location>
</feature>
<dbReference type="InterPro" id="IPR029026">
    <property type="entry name" value="tRNA_m1G_MTases_N"/>
</dbReference>
<evidence type="ECO:0000256" key="7">
    <source>
        <dbReference type="ARBA" id="ARBA00022946"/>
    </source>
</evidence>
<proteinExistence type="inferred from homology"/>
<keyword evidence="8" id="KW-0496">Mitochondrion</keyword>
<dbReference type="InterPro" id="IPR047261">
    <property type="entry name" value="MRM1_MeTrfase_dom"/>
</dbReference>
<dbReference type="AlphaFoldDB" id="A0A0B1PHU0"/>
<dbReference type="HOGENOM" id="CLU_021322_5_2_1"/>
<evidence type="ECO:0000313" key="13">
    <source>
        <dbReference type="EMBL" id="KHJ36099.1"/>
    </source>
</evidence>
<evidence type="ECO:0000256" key="6">
    <source>
        <dbReference type="ARBA" id="ARBA00022691"/>
    </source>
</evidence>
<dbReference type="Gene3D" id="3.30.1330.30">
    <property type="match status" value="1"/>
</dbReference>
<protein>
    <recommendedName>
        <fullName evidence="9">rRNA methyltransferase 1, mitochondrial</fullName>
    </recommendedName>
</protein>
<dbReference type="GO" id="GO:0016435">
    <property type="term" value="F:rRNA (guanine) methyltransferase activity"/>
    <property type="evidence" value="ECO:0007669"/>
    <property type="project" value="TreeGrafter"/>
</dbReference>
<keyword evidence="4 13" id="KW-0489">Methyltransferase</keyword>
<keyword evidence="7" id="KW-0809">Transit peptide</keyword>
<dbReference type="GO" id="GO:0003723">
    <property type="term" value="F:RNA binding"/>
    <property type="evidence" value="ECO:0007669"/>
    <property type="project" value="InterPro"/>
</dbReference>
<dbReference type="OMA" id="HETQEIM"/>
<evidence type="ECO:0000259" key="12">
    <source>
        <dbReference type="SMART" id="SM00967"/>
    </source>
</evidence>
<keyword evidence="10" id="KW-0175">Coiled coil</keyword>
<evidence type="ECO:0000256" key="3">
    <source>
        <dbReference type="ARBA" id="ARBA00022552"/>
    </source>
</evidence>
<dbReference type="EMBL" id="JNVN01000147">
    <property type="protein sequence ID" value="KHJ36099.1"/>
    <property type="molecule type" value="Genomic_DNA"/>
</dbReference>